<dbReference type="AlphaFoldDB" id="A0A0H3G8C9"/>
<sequence>MAKLFGFPRNSCGSDAVPAFAFRHFEAENRFALLLEML</sequence>
<protein>
    <submittedName>
        <fullName evidence="1">Uncharacterized protein</fullName>
    </submittedName>
</protein>
<dbReference type="HOGENOM" id="CLU_3325391_0_0_5"/>
<organism evidence="1 2">
    <name type="scientific">Brucella suis biovar 1 (strain 1330)</name>
    <dbReference type="NCBI Taxonomy" id="204722"/>
    <lineage>
        <taxon>Bacteria</taxon>
        <taxon>Pseudomonadati</taxon>
        <taxon>Pseudomonadota</taxon>
        <taxon>Alphaproteobacteria</taxon>
        <taxon>Hyphomicrobiales</taxon>
        <taxon>Brucellaceae</taxon>
        <taxon>Brucella/Ochrobactrum group</taxon>
        <taxon>Brucella</taxon>
    </lineage>
</organism>
<evidence type="ECO:0000313" key="2">
    <source>
        <dbReference type="Proteomes" id="UP000007104"/>
    </source>
</evidence>
<dbReference type="Proteomes" id="UP000007104">
    <property type="component" value="Chromosome I"/>
</dbReference>
<gene>
    <name evidence="1" type="ordered locus">BS1330_I1688</name>
</gene>
<proteinExistence type="predicted"/>
<name>A0A0H3G8C9_BRUSU</name>
<evidence type="ECO:0000313" key="1">
    <source>
        <dbReference type="EMBL" id="AEM19011.1"/>
    </source>
</evidence>
<dbReference type="KEGG" id="bms:BR1694"/>
<reference evidence="1 2" key="1">
    <citation type="journal article" date="2011" name="J. Bacteriol.">
        <title>Revised genome sequence of Brucella suis 1330.</title>
        <authorList>
            <person name="Tae H."/>
            <person name="Shallom S."/>
            <person name="Settlage R."/>
            <person name="Preston D."/>
            <person name="Adams L.G."/>
            <person name="Garner H.R."/>
        </authorList>
    </citation>
    <scope>NUCLEOTIDE SEQUENCE [LARGE SCALE GENOMIC DNA]</scope>
    <source>
        <strain evidence="1 2">1330</strain>
    </source>
</reference>
<accession>A0A0H3G8C9</accession>
<dbReference type="PATRIC" id="fig|204722.22.peg.159"/>
<dbReference type="EMBL" id="CP002997">
    <property type="protein sequence ID" value="AEM19011.1"/>
    <property type="molecule type" value="Genomic_DNA"/>
</dbReference>
<dbReference type="KEGG" id="bsi:BS1330_I1688"/>
<keyword evidence="2" id="KW-1185">Reference proteome</keyword>